<dbReference type="Gene3D" id="2.30.60.10">
    <property type="entry name" value="Cyanovirin-N"/>
    <property type="match status" value="1"/>
</dbReference>
<evidence type="ECO:0000256" key="1">
    <source>
        <dbReference type="SAM" id="Phobius"/>
    </source>
</evidence>
<organism evidence="2 3">
    <name type="scientific">Scytonema hofmannii PCC 7110</name>
    <dbReference type="NCBI Taxonomy" id="128403"/>
    <lineage>
        <taxon>Bacteria</taxon>
        <taxon>Bacillati</taxon>
        <taxon>Cyanobacteriota</taxon>
        <taxon>Cyanophyceae</taxon>
        <taxon>Nostocales</taxon>
        <taxon>Scytonemataceae</taxon>
        <taxon>Scytonema</taxon>
    </lineage>
</organism>
<comment type="caution">
    <text evidence="2">The sequence shown here is derived from an EMBL/GenBank/DDBJ whole genome shotgun (WGS) entry which is preliminary data.</text>
</comment>
<evidence type="ECO:0000313" key="3">
    <source>
        <dbReference type="Proteomes" id="UP000076925"/>
    </source>
</evidence>
<dbReference type="EMBL" id="ANNX02000020">
    <property type="protein sequence ID" value="KYC42241.1"/>
    <property type="molecule type" value="Genomic_DNA"/>
</dbReference>
<name>A0A139XC20_9CYAN</name>
<proteinExistence type="predicted"/>
<keyword evidence="1" id="KW-1133">Transmembrane helix</keyword>
<keyword evidence="3" id="KW-1185">Reference proteome</keyword>
<dbReference type="SUPFAM" id="SSF51322">
    <property type="entry name" value="Cyanovirin-N"/>
    <property type="match status" value="1"/>
</dbReference>
<dbReference type="AlphaFoldDB" id="A0A139XC20"/>
<dbReference type="Proteomes" id="UP000076925">
    <property type="component" value="Unassembled WGS sequence"/>
</dbReference>
<dbReference type="OrthoDB" id="515168at2"/>
<sequence length="209" mass="23464">MTTQFFLDETDIDTLINLLLRSQQSRTREALCYNIGIDPKRLSFIRDSSEYDFFLLLIKYLNEIGEEEALCKLCCKELFPVFSQGKYATILSEIAAKLNCDQNFSNINSNSSKNQNLTVVLTNGSIFSKGISIIAAVTGVMICFYYFTSQPQPLPSGTYQHTCKNISVKDSILTATCGDGRGQDKTSSLAYKQCIYGIENSWGRLECKQ</sequence>
<dbReference type="RefSeq" id="WP_017741809.1">
    <property type="nucleotide sequence ID" value="NZ_KQ976354.1"/>
</dbReference>
<protein>
    <submittedName>
        <fullName evidence="2">Uncharacterized protein</fullName>
    </submittedName>
</protein>
<keyword evidence="1" id="KW-0472">Membrane</keyword>
<reference evidence="2 3" key="1">
    <citation type="journal article" date="2013" name="Genome Biol. Evol.">
        <title>Genomes of Stigonematalean cyanobacteria (subsection V) and the evolution of oxygenic photosynthesis from prokaryotes to plastids.</title>
        <authorList>
            <person name="Dagan T."/>
            <person name="Roettger M."/>
            <person name="Stucken K."/>
            <person name="Landan G."/>
            <person name="Koch R."/>
            <person name="Major P."/>
            <person name="Gould S.B."/>
            <person name="Goremykin V.V."/>
            <person name="Rippka R."/>
            <person name="Tandeau de Marsac N."/>
            <person name="Gugger M."/>
            <person name="Lockhart P.J."/>
            <person name="Allen J.F."/>
            <person name="Brune I."/>
            <person name="Maus I."/>
            <person name="Puhler A."/>
            <person name="Martin W.F."/>
        </authorList>
    </citation>
    <scope>NUCLEOTIDE SEQUENCE [LARGE SCALE GENOMIC DNA]</scope>
    <source>
        <strain evidence="2 3">PCC 7110</strain>
    </source>
</reference>
<feature type="transmembrane region" description="Helical" evidence="1">
    <location>
        <begin position="126"/>
        <end position="147"/>
    </location>
</feature>
<evidence type="ECO:0000313" key="2">
    <source>
        <dbReference type="EMBL" id="KYC42241.1"/>
    </source>
</evidence>
<accession>A0A139XC20</accession>
<dbReference type="InterPro" id="IPR036673">
    <property type="entry name" value="Cyanovirin-N_sf"/>
</dbReference>
<keyword evidence="1" id="KW-0812">Transmembrane</keyword>
<gene>
    <name evidence="2" type="ORF">WA1_19875</name>
</gene>